<evidence type="ECO:0000256" key="5">
    <source>
        <dbReference type="ARBA" id="ARBA00022801"/>
    </source>
</evidence>
<evidence type="ECO:0000256" key="1">
    <source>
        <dbReference type="ARBA" id="ARBA00002663"/>
    </source>
</evidence>
<dbReference type="PROSITE" id="PS00648">
    <property type="entry name" value="RIBONUCLEASE_P"/>
    <property type="match status" value="1"/>
</dbReference>
<proteinExistence type="inferred from homology"/>
<keyword evidence="5 7" id="KW-0378">Hydrolase</keyword>
<dbReference type="Proteomes" id="UP000291483">
    <property type="component" value="Unassembled WGS sequence"/>
</dbReference>
<dbReference type="InterPro" id="IPR020539">
    <property type="entry name" value="RNase_P_CS"/>
</dbReference>
<keyword evidence="6 7" id="KW-0694">RNA-binding</keyword>
<dbReference type="PANTHER" id="PTHR33992">
    <property type="entry name" value="RIBONUCLEASE P PROTEIN COMPONENT"/>
    <property type="match status" value="1"/>
</dbReference>
<dbReference type="NCBIfam" id="TIGR00188">
    <property type="entry name" value="rnpA"/>
    <property type="match status" value="1"/>
</dbReference>
<organism evidence="9 10">
    <name type="scientific">Microterricola gilva</name>
    <dbReference type="NCBI Taxonomy" id="393267"/>
    <lineage>
        <taxon>Bacteria</taxon>
        <taxon>Bacillati</taxon>
        <taxon>Actinomycetota</taxon>
        <taxon>Actinomycetes</taxon>
        <taxon>Micrococcales</taxon>
        <taxon>Microbacteriaceae</taxon>
        <taxon>Microterricola</taxon>
    </lineage>
</organism>
<dbReference type="PANTHER" id="PTHR33992:SF1">
    <property type="entry name" value="RIBONUCLEASE P PROTEIN COMPONENT"/>
    <property type="match status" value="1"/>
</dbReference>
<sequence>MLAKANRITTGDDYKGVVRRGRRFVTPHFVTYVRSDPEAAASRGQGARFGFIVAKTVGGATQRNRVRRRLKAASYLMLDRVQPGVDVVIRALPDCSTASWETLRSELAESLTRSANSSTSRRRESSS</sequence>
<dbReference type="Pfam" id="PF00825">
    <property type="entry name" value="Ribonuclease_P"/>
    <property type="match status" value="1"/>
</dbReference>
<comment type="caution">
    <text evidence="9">The sequence shown here is derived from an EMBL/GenBank/DDBJ whole genome shotgun (WGS) entry which is preliminary data.</text>
</comment>
<comment type="catalytic activity">
    <reaction evidence="7">
        <text>Endonucleolytic cleavage of RNA, removing 5'-extranucleotides from tRNA precursor.</text>
        <dbReference type="EC" id="3.1.26.5"/>
    </reaction>
</comment>
<keyword evidence="3 7" id="KW-0540">Nuclease</keyword>
<reference evidence="9 10" key="1">
    <citation type="submission" date="2019-02" db="EMBL/GenBank/DDBJ databases">
        <title>Sequencing the genomes of 1000 actinobacteria strains.</title>
        <authorList>
            <person name="Klenk H.-P."/>
        </authorList>
    </citation>
    <scope>NUCLEOTIDE SEQUENCE [LARGE SCALE GENOMIC DNA]</scope>
    <source>
        <strain evidence="9 10">DSM 18319</strain>
    </source>
</reference>
<dbReference type="GO" id="GO:0004526">
    <property type="term" value="F:ribonuclease P activity"/>
    <property type="evidence" value="ECO:0007669"/>
    <property type="project" value="UniProtKB-UniRule"/>
</dbReference>
<dbReference type="RefSeq" id="WP_130507082.1">
    <property type="nucleotide sequence ID" value="NZ_SHLC01000001.1"/>
</dbReference>
<comment type="function">
    <text evidence="1 7">RNaseP catalyzes the removal of the 5'-leader sequence from pre-tRNA to produce the mature 5'-terminus. It can also cleave other RNA substrates such as 4.5S RNA. The protein component plays an auxiliary but essential role in vivo by binding to the 5'-leader sequence and broadening the substrate specificity of the ribozyme.</text>
</comment>
<dbReference type="HAMAP" id="MF_00227">
    <property type="entry name" value="RNase_P"/>
    <property type="match status" value="1"/>
</dbReference>
<evidence type="ECO:0000313" key="9">
    <source>
        <dbReference type="EMBL" id="RZU66963.1"/>
    </source>
</evidence>
<dbReference type="GO" id="GO:0030677">
    <property type="term" value="C:ribonuclease P complex"/>
    <property type="evidence" value="ECO:0007669"/>
    <property type="project" value="TreeGrafter"/>
</dbReference>
<accession>A0A4Q8AS07</accession>
<evidence type="ECO:0000256" key="3">
    <source>
        <dbReference type="ARBA" id="ARBA00022722"/>
    </source>
</evidence>
<dbReference type="EMBL" id="SHLC01000001">
    <property type="protein sequence ID" value="RZU66963.1"/>
    <property type="molecule type" value="Genomic_DNA"/>
</dbReference>
<comment type="similarity">
    <text evidence="7">Belongs to the RnpA family.</text>
</comment>
<protein>
    <recommendedName>
        <fullName evidence="7 8">Ribonuclease P protein component</fullName>
        <shortName evidence="7">RNase P protein</shortName>
        <shortName evidence="7">RNaseP protein</shortName>
        <ecNumber evidence="7 8">3.1.26.5</ecNumber>
    </recommendedName>
    <alternativeName>
        <fullName evidence="7">Protein C5</fullName>
    </alternativeName>
</protein>
<name>A0A4Q8AS07_9MICO</name>
<evidence type="ECO:0000256" key="2">
    <source>
        <dbReference type="ARBA" id="ARBA00022694"/>
    </source>
</evidence>
<gene>
    <name evidence="7" type="primary">rnpA</name>
    <name evidence="9" type="ORF">EV379_3338</name>
</gene>
<evidence type="ECO:0000256" key="7">
    <source>
        <dbReference type="HAMAP-Rule" id="MF_00227"/>
    </source>
</evidence>
<dbReference type="AlphaFoldDB" id="A0A4Q8AS07"/>
<keyword evidence="2 7" id="KW-0819">tRNA processing</keyword>
<dbReference type="GO" id="GO:0001682">
    <property type="term" value="P:tRNA 5'-leader removal"/>
    <property type="evidence" value="ECO:0007669"/>
    <property type="project" value="UniProtKB-UniRule"/>
</dbReference>
<keyword evidence="10" id="KW-1185">Reference proteome</keyword>
<dbReference type="SUPFAM" id="SSF54211">
    <property type="entry name" value="Ribosomal protein S5 domain 2-like"/>
    <property type="match status" value="1"/>
</dbReference>
<dbReference type="InterPro" id="IPR014721">
    <property type="entry name" value="Ribsml_uS5_D2-typ_fold_subgr"/>
</dbReference>
<dbReference type="Gene3D" id="3.30.230.10">
    <property type="match status" value="1"/>
</dbReference>
<evidence type="ECO:0000256" key="4">
    <source>
        <dbReference type="ARBA" id="ARBA00022759"/>
    </source>
</evidence>
<keyword evidence="4 7" id="KW-0255">Endonuclease</keyword>
<dbReference type="GO" id="GO:0042781">
    <property type="term" value="F:3'-tRNA processing endoribonuclease activity"/>
    <property type="evidence" value="ECO:0007669"/>
    <property type="project" value="TreeGrafter"/>
</dbReference>
<evidence type="ECO:0000256" key="6">
    <source>
        <dbReference type="ARBA" id="ARBA00022884"/>
    </source>
</evidence>
<comment type="subunit">
    <text evidence="7">Consists of a catalytic RNA component (M1 or rnpB) and a protein subunit.</text>
</comment>
<evidence type="ECO:0000313" key="10">
    <source>
        <dbReference type="Proteomes" id="UP000291483"/>
    </source>
</evidence>
<dbReference type="InterPro" id="IPR020568">
    <property type="entry name" value="Ribosomal_Su5_D2-typ_SF"/>
</dbReference>
<dbReference type="EC" id="3.1.26.5" evidence="7 8"/>
<evidence type="ECO:0000256" key="8">
    <source>
        <dbReference type="NCBIfam" id="TIGR00188"/>
    </source>
</evidence>
<dbReference type="GO" id="GO:0000049">
    <property type="term" value="F:tRNA binding"/>
    <property type="evidence" value="ECO:0007669"/>
    <property type="project" value="UniProtKB-UniRule"/>
</dbReference>
<dbReference type="OrthoDB" id="196964at2"/>
<dbReference type="InterPro" id="IPR000100">
    <property type="entry name" value="RNase_P"/>
</dbReference>